<keyword evidence="3" id="KW-0472">Membrane</keyword>
<dbReference type="Gene3D" id="1.10.150.50">
    <property type="entry name" value="Transcription Factor, Ets-1"/>
    <property type="match status" value="1"/>
</dbReference>
<dbReference type="InterPro" id="IPR051747">
    <property type="entry name" value="Angiomotin-like"/>
</dbReference>
<evidence type="ECO:0000256" key="2">
    <source>
        <dbReference type="SAM" id="MobiDB-lite"/>
    </source>
</evidence>
<feature type="coiled-coil region" evidence="1">
    <location>
        <begin position="181"/>
        <end position="264"/>
    </location>
</feature>
<proteinExistence type="predicted"/>
<evidence type="ECO:0000313" key="5">
    <source>
        <dbReference type="EnsemblMetazoa" id="XP_019858307.1"/>
    </source>
</evidence>
<keyword evidence="3" id="KW-1133">Transmembrane helix</keyword>
<dbReference type="EnsemblMetazoa" id="XM_020002748.1">
    <property type="protein sequence ID" value="XP_019858307.1"/>
    <property type="gene ID" value="LOC109586547"/>
</dbReference>
<evidence type="ECO:0000256" key="1">
    <source>
        <dbReference type="SAM" id="Coils"/>
    </source>
</evidence>
<dbReference type="GeneID" id="109586547"/>
<dbReference type="SUPFAM" id="SSF47769">
    <property type="entry name" value="SAM/Pointed domain"/>
    <property type="match status" value="1"/>
</dbReference>
<evidence type="ECO:0000256" key="3">
    <source>
        <dbReference type="SAM" id="Phobius"/>
    </source>
</evidence>
<keyword evidence="3" id="KW-0812">Transmembrane</keyword>
<dbReference type="Pfam" id="PF07647">
    <property type="entry name" value="SAM_2"/>
    <property type="match status" value="1"/>
</dbReference>
<evidence type="ECO:0000259" key="4">
    <source>
        <dbReference type="PROSITE" id="PS50105"/>
    </source>
</evidence>
<keyword evidence="6" id="KW-1185">Reference proteome</keyword>
<feature type="region of interest" description="Disordered" evidence="2">
    <location>
        <begin position="98"/>
        <end position="135"/>
    </location>
</feature>
<reference evidence="6" key="1">
    <citation type="journal article" date="2010" name="Nature">
        <title>The Amphimedon queenslandica genome and the evolution of animal complexity.</title>
        <authorList>
            <person name="Srivastava M."/>
            <person name="Simakov O."/>
            <person name="Chapman J."/>
            <person name="Fahey B."/>
            <person name="Gauthier M.E."/>
            <person name="Mitros T."/>
            <person name="Richards G.S."/>
            <person name="Conaco C."/>
            <person name="Dacre M."/>
            <person name="Hellsten U."/>
            <person name="Larroux C."/>
            <person name="Putnam N.H."/>
            <person name="Stanke M."/>
            <person name="Adamska M."/>
            <person name="Darling A."/>
            <person name="Degnan S.M."/>
            <person name="Oakley T.H."/>
            <person name="Plachetzki D.C."/>
            <person name="Zhai Y."/>
            <person name="Adamski M."/>
            <person name="Calcino A."/>
            <person name="Cummins S.F."/>
            <person name="Goodstein D.M."/>
            <person name="Harris C."/>
            <person name="Jackson D.J."/>
            <person name="Leys S.P."/>
            <person name="Shu S."/>
            <person name="Woodcroft B.J."/>
            <person name="Vervoort M."/>
            <person name="Kosik K.S."/>
            <person name="Manning G."/>
            <person name="Degnan B.M."/>
            <person name="Rokhsar D.S."/>
        </authorList>
    </citation>
    <scope>NUCLEOTIDE SEQUENCE [LARGE SCALE GENOMIC DNA]</scope>
</reference>
<dbReference type="GO" id="GO:0030036">
    <property type="term" value="P:actin cytoskeleton organization"/>
    <property type="evidence" value="ECO:0007669"/>
    <property type="project" value="TreeGrafter"/>
</dbReference>
<feature type="compositionally biased region" description="Gly residues" evidence="2">
    <location>
        <begin position="117"/>
        <end position="129"/>
    </location>
</feature>
<dbReference type="AlphaFoldDB" id="A0AAN0JNF5"/>
<dbReference type="PANTHER" id="PTHR14826:SF14">
    <property type="entry name" value="ANGIOMOTIN_C DOMAIN-CONTAINING PROTEIN"/>
    <property type="match status" value="1"/>
</dbReference>
<dbReference type="GO" id="GO:0005923">
    <property type="term" value="C:bicellular tight junction"/>
    <property type="evidence" value="ECO:0007669"/>
    <property type="project" value="TreeGrafter"/>
</dbReference>
<feature type="transmembrane region" description="Helical" evidence="3">
    <location>
        <begin position="276"/>
        <end position="305"/>
    </location>
</feature>
<evidence type="ECO:0000313" key="6">
    <source>
        <dbReference type="Proteomes" id="UP000007879"/>
    </source>
</evidence>
<dbReference type="KEGG" id="aqu:109586547"/>
<dbReference type="InterPro" id="IPR013761">
    <property type="entry name" value="SAM/pointed_sf"/>
</dbReference>
<dbReference type="PROSITE" id="PS50105">
    <property type="entry name" value="SAM_DOMAIN"/>
    <property type="match status" value="1"/>
</dbReference>
<dbReference type="GO" id="GO:0030334">
    <property type="term" value="P:regulation of cell migration"/>
    <property type="evidence" value="ECO:0007669"/>
    <property type="project" value="TreeGrafter"/>
</dbReference>
<dbReference type="Proteomes" id="UP000007879">
    <property type="component" value="Unassembled WGS sequence"/>
</dbReference>
<sequence length="337" mass="38085">MSLERRIRGENIVPLLEWTVEDVLSWLKSLRLSQDYSPLFREYHVDGLFLSKITPNFIDTNLSIITTSDRSTLIQSISNLRIHQLTTALPRLPINEHSIPTPPLSGNDTTVATPTGGPRGGGATTGGGHSKSKSFNDLINDYQAPPNALPTTNSIHNFSSHHVLKSLTPVPHSQVVSTHLLDIMKEENADLKKELDYYYKRVCRLQKFEQELESLQEAHRSMVASTARKEKLELVMRQKLEEELKQYRESNAQYEVQIATVKRNASLKNTKPVSNLISFTILTITTLVLTCIVPITLLLILINVIVSKLLTGVMDNVILIIDNYFLLLLKCLSFFFY</sequence>
<dbReference type="GO" id="GO:0005886">
    <property type="term" value="C:plasma membrane"/>
    <property type="evidence" value="ECO:0007669"/>
    <property type="project" value="TreeGrafter"/>
</dbReference>
<dbReference type="GO" id="GO:0031410">
    <property type="term" value="C:cytoplasmic vesicle"/>
    <property type="evidence" value="ECO:0007669"/>
    <property type="project" value="TreeGrafter"/>
</dbReference>
<organism evidence="5 6">
    <name type="scientific">Amphimedon queenslandica</name>
    <name type="common">Sponge</name>
    <dbReference type="NCBI Taxonomy" id="400682"/>
    <lineage>
        <taxon>Eukaryota</taxon>
        <taxon>Metazoa</taxon>
        <taxon>Porifera</taxon>
        <taxon>Demospongiae</taxon>
        <taxon>Heteroscleromorpha</taxon>
        <taxon>Haplosclerida</taxon>
        <taxon>Niphatidae</taxon>
        <taxon>Amphimedon</taxon>
    </lineage>
</organism>
<name>A0AAN0JNF5_AMPQE</name>
<protein>
    <recommendedName>
        <fullName evidence="4">SAM domain-containing protein</fullName>
    </recommendedName>
</protein>
<dbReference type="RefSeq" id="XP_019858307.1">
    <property type="nucleotide sequence ID" value="XM_020002748.1"/>
</dbReference>
<dbReference type="InterPro" id="IPR001660">
    <property type="entry name" value="SAM"/>
</dbReference>
<accession>A0AAN0JNF5</accession>
<keyword evidence="1" id="KW-0175">Coiled coil</keyword>
<dbReference type="SMART" id="SM00454">
    <property type="entry name" value="SAM"/>
    <property type="match status" value="1"/>
</dbReference>
<reference evidence="5" key="2">
    <citation type="submission" date="2024-06" db="UniProtKB">
        <authorList>
            <consortium name="EnsemblMetazoa"/>
        </authorList>
    </citation>
    <scope>IDENTIFICATION</scope>
</reference>
<feature type="transmembrane region" description="Helical" evidence="3">
    <location>
        <begin position="317"/>
        <end position="336"/>
    </location>
</feature>
<feature type="domain" description="SAM" evidence="4">
    <location>
        <begin position="18"/>
        <end position="83"/>
    </location>
</feature>
<dbReference type="PANTHER" id="PTHR14826">
    <property type="entry name" value="ANGIOMOTIN"/>
    <property type="match status" value="1"/>
</dbReference>